<organism evidence="1 2">
    <name type="scientific">Cicer arietinum</name>
    <name type="common">Chickpea</name>
    <name type="synonym">Garbanzo</name>
    <dbReference type="NCBI Taxonomy" id="3827"/>
    <lineage>
        <taxon>Eukaryota</taxon>
        <taxon>Viridiplantae</taxon>
        <taxon>Streptophyta</taxon>
        <taxon>Embryophyta</taxon>
        <taxon>Tracheophyta</taxon>
        <taxon>Spermatophyta</taxon>
        <taxon>Magnoliopsida</taxon>
        <taxon>eudicotyledons</taxon>
        <taxon>Gunneridae</taxon>
        <taxon>Pentapetalae</taxon>
        <taxon>rosids</taxon>
        <taxon>fabids</taxon>
        <taxon>Fabales</taxon>
        <taxon>Fabaceae</taxon>
        <taxon>Papilionoideae</taxon>
        <taxon>50 kb inversion clade</taxon>
        <taxon>NPAAA clade</taxon>
        <taxon>Hologalegina</taxon>
        <taxon>IRL clade</taxon>
        <taxon>Cicereae</taxon>
        <taxon>Cicer</taxon>
    </lineage>
</organism>
<dbReference type="GO" id="GO:0031146">
    <property type="term" value="P:SCF-dependent proteasomal ubiquitin-dependent protein catabolic process"/>
    <property type="evidence" value="ECO:0007669"/>
    <property type="project" value="TreeGrafter"/>
</dbReference>
<dbReference type="PANTHER" id="PTHR13318:SF106">
    <property type="entry name" value="F-BOX_LRR-REPEAT PROTEIN 2"/>
    <property type="match status" value="1"/>
</dbReference>
<dbReference type="GeneID" id="101513361"/>
<evidence type="ECO:0000313" key="1">
    <source>
        <dbReference type="Proteomes" id="UP000087171"/>
    </source>
</evidence>
<dbReference type="OrthoDB" id="1751573at2759"/>
<dbReference type="RefSeq" id="XP_004515535.1">
    <property type="nucleotide sequence ID" value="XM_004515478.3"/>
</dbReference>
<dbReference type="PaxDb" id="3827-XP_004515535.1"/>
<gene>
    <name evidence="2" type="primary">LOC101513361</name>
</gene>
<dbReference type="Proteomes" id="UP000087171">
    <property type="component" value="Unplaced"/>
</dbReference>
<dbReference type="InterPro" id="IPR032675">
    <property type="entry name" value="LRR_dom_sf"/>
</dbReference>
<dbReference type="SUPFAM" id="SSF52047">
    <property type="entry name" value="RNI-like"/>
    <property type="match status" value="1"/>
</dbReference>
<dbReference type="AlphaFoldDB" id="A0A1S2Z5P9"/>
<dbReference type="GO" id="GO:0019005">
    <property type="term" value="C:SCF ubiquitin ligase complex"/>
    <property type="evidence" value="ECO:0007669"/>
    <property type="project" value="TreeGrafter"/>
</dbReference>
<dbReference type="eggNOG" id="KOG1947">
    <property type="taxonomic scope" value="Eukaryota"/>
</dbReference>
<accession>A0A1S2Z5P9</accession>
<dbReference type="PANTHER" id="PTHR13318">
    <property type="entry name" value="PARTNER OF PAIRED, ISOFORM B-RELATED"/>
    <property type="match status" value="1"/>
</dbReference>
<proteinExistence type="predicted"/>
<dbReference type="KEGG" id="cam:101513361"/>
<keyword evidence="1" id="KW-1185">Reference proteome</keyword>
<sequence>MKRKRTSLQSSQQLPSSMSTDFYLPDECWESVYKFLIDADTDADNNRHYLKKRKRTSLKSSQQLVSSTKTTIATDFYLPDEYWECIFKFLIDDGDNNSRYLKTLSLVSKQFLSITNRLRFSLTLYHPTRYLKKFTNLTYLDLTCFYGDLNKILLKISRFQLKLKSLNLSNQFTIPQNGLRIFSQNIKTLTSLICSNMNSINSTDLFLIADCFPFLEELDLSNPSNFKDDDSDCLHGVEILSSTLLQLRNINLSSHNYINNQSLLQLFKNCEFLEEVTMLNCRNCNGATIDIASVLGERRYFIFKLYLGDGIFKAIIDRDYGSSSNS</sequence>
<protein>
    <submittedName>
        <fullName evidence="2">Uncharacterized protein LOC101513361</fullName>
    </submittedName>
</protein>
<dbReference type="Gene3D" id="3.80.10.10">
    <property type="entry name" value="Ribonuclease Inhibitor"/>
    <property type="match status" value="1"/>
</dbReference>
<evidence type="ECO:0000313" key="2">
    <source>
        <dbReference type="RefSeq" id="XP_004515535.1"/>
    </source>
</evidence>
<name>A0A1S2Z5P9_CICAR</name>
<reference evidence="2" key="1">
    <citation type="submission" date="2025-08" db="UniProtKB">
        <authorList>
            <consortium name="RefSeq"/>
        </authorList>
    </citation>
    <scope>IDENTIFICATION</scope>
    <source>
        <tissue evidence="2">Etiolated seedlings</tissue>
    </source>
</reference>